<organism evidence="1 2">
    <name type="scientific">Persea americana</name>
    <name type="common">Avocado</name>
    <dbReference type="NCBI Taxonomy" id="3435"/>
    <lineage>
        <taxon>Eukaryota</taxon>
        <taxon>Viridiplantae</taxon>
        <taxon>Streptophyta</taxon>
        <taxon>Embryophyta</taxon>
        <taxon>Tracheophyta</taxon>
        <taxon>Spermatophyta</taxon>
        <taxon>Magnoliopsida</taxon>
        <taxon>Magnoliidae</taxon>
        <taxon>Laurales</taxon>
        <taxon>Lauraceae</taxon>
        <taxon>Persea</taxon>
    </lineage>
</organism>
<dbReference type="Proteomes" id="UP001234297">
    <property type="component" value="Chromosome 1"/>
</dbReference>
<evidence type="ECO:0000313" key="2">
    <source>
        <dbReference type="Proteomes" id="UP001234297"/>
    </source>
</evidence>
<reference evidence="1 2" key="1">
    <citation type="journal article" date="2022" name="Hortic Res">
        <title>A haplotype resolved chromosomal level avocado genome allows analysis of novel avocado genes.</title>
        <authorList>
            <person name="Nath O."/>
            <person name="Fletcher S.J."/>
            <person name="Hayward A."/>
            <person name="Shaw L.M."/>
            <person name="Masouleh A.K."/>
            <person name="Furtado A."/>
            <person name="Henry R.J."/>
            <person name="Mitter N."/>
        </authorList>
    </citation>
    <scope>NUCLEOTIDE SEQUENCE [LARGE SCALE GENOMIC DNA]</scope>
    <source>
        <strain evidence="2">cv. Hass</strain>
    </source>
</reference>
<sequence>MEPGVEPTCPKLLLGKYQLGRLLGRGAYAKVYHAQSLEDDMGVAIKVIDKSKVAGTTMEPRIVREVSVMRRLSHPNIVKLHEVMATKSKIYMVMEHAKGGELFTQISRDGPLTEAAARRYFQQLVSAVHYCHSKGVTHRDIKPQNILLDHEGNLKVSDFGLSALPELLRDGLLHTSCGTPAFTAPEVVRRKGYDGAKADAWSCGIILYLLLAGCLPFNEANIAVMYQKMYLRDFEFPCWISKSAQRVISRLLDPNPQNRITIEELIRISWFKKSLELNQVSFDLSPHEDLLNTCKAPEEVKFDPIETAQTMNAFDIISLSSGLDLSGLFEGQVKRAKRFTSMESTEKILKRLEDLGAALGYKVDRKKGVGLVKKQLILSLSILEVAPSLLLVEVKVIGDNGAEFEELFQGELKSQLEDLVFE</sequence>
<keyword evidence="2" id="KW-1185">Reference proteome</keyword>
<gene>
    <name evidence="1" type="ORF">MRB53_003451</name>
</gene>
<proteinExistence type="predicted"/>
<evidence type="ECO:0000313" key="1">
    <source>
        <dbReference type="EMBL" id="KAJ8650428.1"/>
    </source>
</evidence>
<accession>A0ACC2MYA0</accession>
<comment type="caution">
    <text evidence="1">The sequence shown here is derived from an EMBL/GenBank/DDBJ whole genome shotgun (WGS) entry which is preliminary data.</text>
</comment>
<name>A0ACC2MYA0_PERAE</name>
<protein>
    <submittedName>
        <fullName evidence="1">Uncharacterized protein</fullName>
    </submittedName>
</protein>
<dbReference type="EMBL" id="CM056809">
    <property type="protein sequence ID" value="KAJ8650428.1"/>
    <property type="molecule type" value="Genomic_DNA"/>
</dbReference>